<dbReference type="Proteomes" id="UP001321473">
    <property type="component" value="Unassembled WGS sequence"/>
</dbReference>
<dbReference type="GO" id="GO:0016788">
    <property type="term" value="F:hydrolase activity, acting on ester bonds"/>
    <property type="evidence" value="ECO:0007669"/>
    <property type="project" value="InterPro"/>
</dbReference>
<comment type="similarity">
    <text evidence="1">Belongs to the metallo-dependent hydrolases superfamily. TatD-type hydrolase family.</text>
</comment>
<protein>
    <submittedName>
        <fullName evidence="2">Uncharacterized protein</fullName>
    </submittedName>
</protein>
<keyword evidence="3" id="KW-1185">Reference proteome</keyword>
<evidence type="ECO:0000256" key="1">
    <source>
        <dbReference type="ARBA" id="ARBA00009275"/>
    </source>
</evidence>
<evidence type="ECO:0000313" key="2">
    <source>
        <dbReference type="EMBL" id="KAK8758499.1"/>
    </source>
</evidence>
<sequence length="285" mass="32484">MESQERAWPFTSNWDADIVDTFCHLNDVFRRLDHAGTFAEFRLKHRSTFPYNYGGCVANFTNPVAFERHDRWQALLAEDCVWGSFGCPPYYADEYSEGVEKCLRRVLGHDSAVAVGRIGLDYSESPLLTCKNQQKHALRRQLLLAAERRLPVVLYSRNATFDIVKLFRETGLINHRIQLEGFCGEWPEAKFWLDTFPNLYLGLTPELALPCRGDLVKVAGKALLNRVLFETAAPQCLPSAEARWLAGSHPGMVVHVPLELSRILDLQVEEVAAIVRENTRRFYGI</sequence>
<dbReference type="PANTHER" id="PTHR46363">
    <property type="entry name" value="DEOXYRIBONUCLEASE TATDN2-RELATED"/>
    <property type="match status" value="1"/>
</dbReference>
<dbReference type="PIRSF" id="PIRSF005902">
    <property type="entry name" value="DNase_TatD"/>
    <property type="match status" value="1"/>
</dbReference>
<dbReference type="EMBL" id="JARKHS020034070">
    <property type="protein sequence ID" value="KAK8758499.1"/>
    <property type="molecule type" value="Genomic_DNA"/>
</dbReference>
<comment type="caution">
    <text evidence="2">The sequence shown here is derived from an EMBL/GenBank/DDBJ whole genome shotgun (WGS) entry which is preliminary data.</text>
</comment>
<gene>
    <name evidence="2" type="ORF">V5799_003870</name>
</gene>
<dbReference type="InterPro" id="IPR001130">
    <property type="entry name" value="TatD-like"/>
</dbReference>
<accession>A0AAQ4D7Q9</accession>
<dbReference type="PANTHER" id="PTHR46363:SF1">
    <property type="entry name" value="DEOXYRIBONUCLEASE TATDN2-RELATED"/>
    <property type="match status" value="1"/>
</dbReference>
<proteinExistence type="inferred from homology"/>
<organism evidence="2 3">
    <name type="scientific">Amblyomma americanum</name>
    <name type="common">Lone star tick</name>
    <dbReference type="NCBI Taxonomy" id="6943"/>
    <lineage>
        <taxon>Eukaryota</taxon>
        <taxon>Metazoa</taxon>
        <taxon>Ecdysozoa</taxon>
        <taxon>Arthropoda</taxon>
        <taxon>Chelicerata</taxon>
        <taxon>Arachnida</taxon>
        <taxon>Acari</taxon>
        <taxon>Parasitiformes</taxon>
        <taxon>Ixodida</taxon>
        <taxon>Ixodoidea</taxon>
        <taxon>Ixodidae</taxon>
        <taxon>Amblyomminae</taxon>
        <taxon>Amblyomma</taxon>
    </lineage>
</organism>
<dbReference type="Gene3D" id="3.20.20.140">
    <property type="entry name" value="Metal-dependent hydrolases"/>
    <property type="match status" value="1"/>
</dbReference>
<dbReference type="Pfam" id="PF01026">
    <property type="entry name" value="TatD_DNase"/>
    <property type="match status" value="1"/>
</dbReference>
<dbReference type="AlphaFoldDB" id="A0AAQ4D7Q9"/>
<name>A0AAQ4D7Q9_AMBAM</name>
<reference evidence="2 3" key="1">
    <citation type="journal article" date="2023" name="Arcadia Sci">
        <title>De novo assembly of a long-read Amblyomma americanum tick genome.</title>
        <authorList>
            <person name="Chou S."/>
            <person name="Poskanzer K.E."/>
            <person name="Rollins M."/>
            <person name="Thuy-Boun P.S."/>
        </authorList>
    </citation>
    <scope>NUCLEOTIDE SEQUENCE [LARGE SCALE GENOMIC DNA]</scope>
    <source>
        <strain evidence="2">F_SG_1</strain>
        <tissue evidence="2">Salivary glands</tissue>
    </source>
</reference>
<dbReference type="InterPro" id="IPR032466">
    <property type="entry name" value="Metal_Hydrolase"/>
</dbReference>
<evidence type="ECO:0000313" key="3">
    <source>
        <dbReference type="Proteomes" id="UP001321473"/>
    </source>
</evidence>
<dbReference type="SUPFAM" id="SSF51556">
    <property type="entry name" value="Metallo-dependent hydrolases"/>
    <property type="match status" value="1"/>
</dbReference>